<proteinExistence type="predicted"/>
<evidence type="ECO:0000313" key="2">
    <source>
        <dbReference type="EMBL" id="KAL1379064.1"/>
    </source>
</evidence>
<organism evidence="2 3">
    <name type="scientific">Culex pipiens pipiens</name>
    <name type="common">Northern house mosquito</name>
    <dbReference type="NCBI Taxonomy" id="38569"/>
    <lineage>
        <taxon>Eukaryota</taxon>
        <taxon>Metazoa</taxon>
        <taxon>Ecdysozoa</taxon>
        <taxon>Arthropoda</taxon>
        <taxon>Hexapoda</taxon>
        <taxon>Insecta</taxon>
        <taxon>Pterygota</taxon>
        <taxon>Neoptera</taxon>
        <taxon>Endopterygota</taxon>
        <taxon>Diptera</taxon>
        <taxon>Nematocera</taxon>
        <taxon>Culicoidea</taxon>
        <taxon>Culicidae</taxon>
        <taxon>Culicinae</taxon>
        <taxon>Culicini</taxon>
        <taxon>Culex</taxon>
        <taxon>Culex</taxon>
    </lineage>
</organism>
<evidence type="ECO:0000256" key="1">
    <source>
        <dbReference type="SAM" id="MobiDB-lite"/>
    </source>
</evidence>
<accession>A0ABD1CRK9</accession>
<dbReference type="EMBL" id="JBEHCU010009912">
    <property type="protein sequence ID" value="KAL1379064.1"/>
    <property type="molecule type" value="Genomic_DNA"/>
</dbReference>
<comment type="caution">
    <text evidence="2">The sequence shown here is derived from an EMBL/GenBank/DDBJ whole genome shotgun (WGS) entry which is preliminary data.</text>
</comment>
<gene>
    <name evidence="2" type="ORF">pipiens_015178</name>
</gene>
<evidence type="ECO:0000313" key="3">
    <source>
        <dbReference type="Proteomes" id="UP001562425"/>
    </source>
</evidence>
<feature type="compositionally biased region" description="Basic and acidic residues" evidence="1">
    <location>
        <begin position="1"/>
        <end position="26"/>
    </location>
</feature>
<dbReference type="Proteomes" id="UP001562425">
    <property type="component" value="Unassembled WGS sequence"/>
</dbReference>
<reference evidence="2 3" key="1">
    <citation type="submission" date="2024-05" db="EMBL/GenBank/DDBJ databases">
        <title>Culex pipiens pipiens assembly and annotation.</title>
        <authorList>
            <person name="Alout H."/>
            <person name="Durand T."/>
        </authorList>
    </citation>
    <scope>NUCLEOTIDE SEQUENCE [LARGE SCALE GENOMIC DNA]</scope>
    <source>
        <strain evidence="2">HA-2024</strain>
        <tissue evidence="2">Whole body</tissue>
    </source>
</reference>
<keyword evidence="3" id="KW-1185">Reference proteome</keyword>
<dbReference type="AlphaFoldDB" id="A0ABD1CRK9"/>
<sequence length="80" mass="8874">MSEMRREKQWTKGEERKLGEGERGVGEDTMAAFSRQSPNAAALPTTSKSCCLTIISSTATRGFMDGASPSRWGWWMELLS</sequence>
<protein>
    <submittedName>
        <fullName evidence="2">Uncharacterized protein</fullName>
    </submittedName>
</protein>
<name>A0ABD1CRK9_CULPP</name>
<feature type="region of interest" description="Disordered" evidence="1">
    <location>
        <begin position="1"/>
        <end position="43"/>
    </location>
</feature>
<feature type="non-terminal residue" evidence="2">
    <location>
        <position position="80"/>
    </location>
</feature>
<feature type="compositionally biased region" description="Polar residues" evidence="1">
    <location>
        <begin position="34"/>
        <end position="43"/>
    </location>
</feature>